<reference evidence="1 2" key="1">
    <citation type="journal article" date="2012" name="J. Bacteriol.">
        <title>Genome Sequence of Galbibacter marinum Type Strain ck-I2-15.</title>
        <authorList>
            <person name="Lai Q."/>
            <person name="Li C."/>
            <person name="Shao Z."/>
        </authorList>
    </citation>
    <scope>NUCLEOTIDE SEQUENCE [LARGE SCALE GENOMIC DNA]</scope>
    <source>
        <strain evidence="2">ck-I2-15</strain>
    </source>
</reference>
<dbReference type="EMBL" id="AMSG01000001">
    <property type="protein sequence ID" value="EKF56800.1"/>
    <property type="molecule type" value="Genomic_DNA"/>
</dbReference>
<organism evidence="1 2">
    <name type="scientific">Galbibacter marinus</name>
    <dbReference type="NCBI Taxonomy" id="555500"/>
    <lineage>
        <taxon>Bacteria</taxon>
        <taxon>Pseudomonadati</taxon>
        <taxon>Bacteroidota</taxon>
        <taxon>Flavobacteriia</taxon>
        <taxon>Flavobacteriales</taxon>
        <taxon>Flavobacteriaceae</taxon>
        <taxon>Galbibacter</taxon>
    </lineage>
</organism>
<sequence>MFFKNNIKGSIKSLLLVVVFLFVILFCSVSEIRLDKQDNFAKGLPVLQEISLNETEIPEGLANIETDTLLTNDFRVNIHNWTNTERIYHLENKAGTYVKNKYKGFSSDLRIYYKSQLVFDQRLSKGFFENPEESAFWNNAILQTVEVDELKSIEQPLIHIRFYNPVQEEFKAYQIKVDHLGEYDLQFISGTNLS</sequence>
<dbReference type="eggNOG" id="ENOG5033IJR">
    <property type="taxonomic scope" value="Bacteria"/>
</dbReference>
<protein>
    <submittedName>
        <fullName evidence="1">Uncharacterized protein</fullName>
    </submittedName>
</protein>
<keyword evidence="2" id="KW-1185">Reference proteome</keyword>
<dbReference type="Proteomes" id="UP000007364">
    <property type="component" value="Unassembled WGS sequence"/>
</dbReference>
<evidence type="ECO:0000313" key="2">
    <source>
        <dbReference type="Proteomes" id="UP000007364"/>
    </source>
</evidence>
<evidence type="ECO:0000313" key="1">
    <source>
        <dbReference type="EMBL" id="EKF56800.1"/>
    </source>
</evidence>
<comment type="caution">
    <text evidence="1">The sequence shown here is derived from an EMBL/GenBank/DDBJ whole genome shotgun (WGS) entry which is preliminary data.</text>
</comment>
<dbReference type="AlphaFoldDB" id="K2PVW6"/>
<name>K2PVW6_9FLAO</name>
<proteinExistence type="predicted"/>
<dbReference type="OrthoDB" id="1441026at2"/>
<dbReference type="Gene3D" id="2.40.128.510">
    <property type="entry name" value="Protein of unknown function DUF4738"/>
    <property type="match status" value="1"/>
</dbReference>
<gene>
    <name evidence="1" type="ORF">I215_01260</name>
</gene>
<dbReference type="RefSeq" id="WP_008990129.1">
    <property type="nucleotide sequence ID" value="NZ_AMSG01000001.1"/>
</dbReference>
<accession>K2PVW6</accession>
<dbReference type="STRING" id="555500.I215_01260"/>